<dbReference type="SMART" id="SM00382">
    <property type="entry name" value="AAA"/>
    <property type="match status" value="1"/>
</dbReference>
<dbReference type="EMBL" id="MT732475">
    <property type="protein sequence ID" value="QQV91541.1"/>
    <property type="molecule type" value="Genomic_DNA"/>
</dbReference>
<dbReference type="InterPro" id="IPR003593">
    <property type="entry name" value="AAA+_ATPase"/>
</dbReference>
<accession>A0A8E5EBM7</accession>
<dbReference type="Gene3D" id="3.40.50.300">
    <property type="entry name" value="P-loop containing nucleotide triphosphate hydrolases"/>
    <property type="match status" value="1"/>
</dbReference>
<protein>
    <submittedName>
        <fullName evidence="2">ATP-dependent serine protease</fullName>
    </submittedName>
</protein>
<dbReference type="GO" id="GO:0008233">
    <property type="term" value="F:peptidase activity"/>
    <property type="evidence" value="ECO:0007669"/>
    <property type="project" value="UniProtKB-KW"/>
</dbReference>
<keyword evidence="3" id="KW-1185">Reference proteome</keyword>
<sequence length="213" mass="24334">MAKLKKAISVDTLLNTKFIEIPLTGRFRELIGRPEQSGTWFLKGPSGHGKTTFMLQLVTELTKYGKVLYNSLEEGARLSMQQAVKEQNLTTAQAKQVNFLHRENLDVMRDRLQRSRGIRFVVIDSIQYAFITLKEYKAMQAENPKKVFIINSHVEGKKATGALARTIEYDADIKIDVEGFKAFSRSRASRGKLTTPYVIWQEGADNYWNDLKL</sequence>
<reference evidence="2" key="1">
    <citation type="submission" date="2020-07" db="EMBL/GenBank/DDBJ databases">
        <title>Highly diverse flavobacterial phages as mortality factor during North Sea spring blooms.</title>
        <authorList>
            <person name="Bartlau N."/>
            <person name="Wichels A."/>
            <person name="Krohne G."/>
            <person name="Adriaenssens E.M."/>
            <person name="Heins A."/>
            <person name="Fuchs B.M."/>
            <person name="Amann R."/>
            <person name="Moraru C."/>
        </authorList>
    </citation>
    <scope>NUCLEOTIDE SEQUENCE</scope>
</reference>
<evidence type="ECO:0000259" key="1">
    <source>
        <dbReference type="SMART" id="SM00382"/>
    </source>
</evidence>
<dbReference type="GO" id="GO:0006508">
    <property type="term" value="P:proteolysis"/>
    <property type="evidence" value="ECO:0007669"/>
    <property type="project" value="UniProtKB-KW"/>
</dbReference>
<keyword evidence="2" id="KW-0378">Hydrolase</keyword>
<proteinExistence type="predicted"/>
<name>A0A8E5EBM7_9CAUD</name>
<feature type="domain" description="AAA+ ATPase" evidence="1">
    <location>
        <begin position="36"/>
        <end position="174"/>
    </location>
</feature>
<organism evidence="2 3">
    <name type="scientific">Winogradskyella phage Peternella_1</name>
    <dbReference type="NCBI Taxonomy" id="2745699"/>
    <lineage>
        <taxon>Viruses</taxon>
        <taxon>Duplodnaviria</taxon>
        <taxon>Heunggongvirae</taxon>
        <taxon>Uroviricota</taxon>
        <taxon>Caudoviricetes</taxon>
        <taxon>Winoviridae</taxon>
        <taxon>Peternellavirus</taxon>
        <taxon>Peternellavirus peternella</taxon>
    </lineage>
</organism>
<evidence type="ECO:0000313" key="2">
    <source>
        <dbReference type="EMBL" id="QQV91541.1"/>
    </source>
</evidence>
<dbReference type="InterPro" id="IPR027417">
    <property type="entry name" value="P-loop_NTPase"/>
</dbReference>
<dbReference type="Pfam" id="PF13481">
    <property type="entry name" value="AAA_25"/>
    <property type="match status" value="1"/>
</dbReference>
<dbReference type="SUPFAM" id="SSF52540">
    <property type="entry name" value="P-loop containing nucleoside triphosphate hydrolases"/>
    <property type="match status" value="1"/>
</dbReference>
<dbReference type="Proteomes" id="UP000693777">
    <property type="component" value="Segment"/>
</dbReference>
<gene>
    <name evidence="2" type="ORF">Peternella1_5</name>
</gene>
<evidence type="ECO:0000313" key="3">
    <source>
        <dbReference type="Proteomes" id="UP000693777"/>
    </source>
</evidence>
<keyword evidence="2" id="KW-0645">Protease</keyword>